<dbReference type="InterPro" id="IPR027417">
    <property type="entry name" value="P-loop_NTPase"/>
</dbReference>
<comment type="caution">
    <text evidence="2">The sequence shown here is derived from an EMBL/GenBank/DDBJ whole genome shotgun (WGS) entry which is preliminary data.</text>
</comment>
<sequence length="375" mass="41182">MATDPRQRYPRPTIACWDSGSRDMSDLEAPETHDSLEGITPPVMTLRVEGHLEERKFLANAVREKQLHHGLIFEGERGVGKATIAFHLANLLLTGDGGSVGHDLPSPDVNASGFRQIVQGSHPGLLYLSRPRNEQKTGYKSAITIDEIRRVQRFFSMTAAQNDAYRVVVIDPVNDLNRNAANALLKLLEEPPARAVFILIAHGTGGLLPTIRSRCQILKFAPLSDVDVGTIVRRQLGNVENAQADRTAALGGGSARRALVFARFGGLELMEALRTYLDTPLPDPRKGHKLAEIAATRGSDIHRDILRELLLERLHAEAMSAARRGNLPAAEAVAGADIAFQERMRLADAFNLDRKQEFLTLLSDIHDILRSARAA</sequence>
<protein>
    <submittedName>
        <fullName evidence="2">DNA polymerase III subunit delta</fullName>
        <ecNumber evidence="2">2.7.7.7</ecNumber>
    </submittedName>
</protein>
<evidence type="ECO:0000256" key="1">
    <source>
        <dbReference type="SAM" id="MobiDB-lite"/>
    </source>
</evidence>
<keyword evidence="2" id="KW-0548">Nucleotidyltransferase</keyword>
<dbReference type="EMBL" id="SJST01000006">
    <property type="protein sequence ID" value="TCD13155.1"/>
    <property type="molecule type" value="Genomic_DNA"/>
</dbReference>
<evidence type="ECO:0000313" key="3">
    <source>
        <dbReference type="Proteomes" id="UP000291301"/>
    </source>
</evidence>
<dbReference type="PANTHER" id="PTHR11669:SF8">
    <property type="entry name" value="DNA POLYMERASE III SUBUNIT DELTA"/>
    <property type="match status" value="1"/>
</dbReference>
<proteinExistence type="predicted"/>
<feature type="region of interest" description="Disordered" evidence="1">
    <location>
        <begin position="1"/>
        <end position="38"/>
    </location>
</feature>
<dbReference type="GO" id="GO:0003887">
    <property type="term" value="F:DNA-directed DNA polymerase activity"/>
    <property type="evidence" value="ECO:0007669"/>
    <property type="project" value="UniProtKB-EC"/>
</dbReference>
<keyword evidence="3" id="KW-1185">Reference proteome</keyword>
<dbReference type="PANTHER" id="PTHR11669">
    <property type="entry name" value="REPLICATION FACTOR C / DNA POLYMERASE III GAMMA-TAU SUBUNIT"/>
    <property type="match status" value="1"/>
</dbReference>
<evidence type="ECO:0000313" key="2">
    <source>
        <dbReference type="EMBL" id="TCD13155.1"/>
    </source>
</evidence>
<reference evidence="2 3" key="1">
    <citation type="journal article" date="2015" name="Antonie Van Leeuwenhoek">
        <title>Oricola cellulosilytica gen. nov., sp. nov., a cellulose-degrading bacterium of the family Phyllobacteriaceae isolated from surface seashore water, and emended descriptions of Mesorhizobium loti and Phyllobacterium myrsinacearum.</title>
        <authorList>
            <person name="Hameed A."/>
            <person name="Shahina M."/>
            <person name="Lai W.A."/>
            <person name="Lin S.Y."/>
            <person name="Young L.S."/>
            <person name="Liu Y.C."/>
            <person name="Hsu Y.H."/>
            <person name="Young C.C."/>
        </authorList>
    </citation>
    <scope>NUCLEOTIDE SEQUENCE [LARGE SCALE GENOMIC DNA]</scope>
    <source>
        <strain evidence="2 3">KCTC 52183</strain>
    </source>
</reference>
<dbReference type="NCBIfam" id="NF006586">
    <property type="entry name" value="PRK09112.1"/>
    <property type="match status" value="1"/>
</dbReference>
<dbReference type="GO" id="GO:0006261">
    <property type="term" value="P:DNA-templated DNA replication"/>
    <property type="evidence" value="ECO:0007669"/>
    <property type="project" value="TreeGrafter"/>
</dbReference>
<dbReference type="Pfam" id="PF13177">
    <property type="entry name" value="DNA_pol3_delta2"/>
    <property type="match status" value="1"/>
</dbReference>
<feature type="compositionally biased region" description="Basic and acidic residues" evidence="1">
    <location>
        <begin position="20"/>
        <end position="36"/>
    </location>
</feature>
<dbReference type="EC" id="2.7.7.7" evidence="2"/>
<keyword evidence="2" id="KW-0808">Transferase</keyword>
<dbReference type="InterPro" id="IPR050238">
    <property type="entry name" value="DNA_Rep/Repair_Clamp_Loader"/>
</dbReference>
<dbReference type="AlphaFoldDB" id="A0A4R0P8I9"/>
<accession>A0A4R0P8I9</accession>
<name>A0A4R0P8I9_9HYPH</name>
<organism evidence="2 3">
    <name type="scientific">Oricola cellulosilytica</name>
    <dbReference type="NCBI Taxonomy" id="1429082"/>
    <lineage>
        <taxon>Bacteria</taxon>
        <taxon>Pseudomonadati</taxon>
        <taxon>Pseudomonadota</taxon>
        <taxon>Alphaproteobacteria</taxon>
        <taxon>Hyphomicrobiales</taxon>
        <taxon>Ahrensiaceae</taxon>
        <taxon>Oricola</taxon>
    </lineage>
</organism>
<dbReference type="GO" id="GO:0009360">
    <property type="term" value="C:DNA polymerase III complex"/>
    <property type="evidence" value="ECO:0007669"/>
    <property type="project" value="TreeGrafter"/>
</dbReference>
<gene>
    <name evidence="2" type="ORF">E0D97_14210</name>
</gene>
<dbReference type="Gene3D" id="3.40.50.300">
    <property type="entry name" value="P-loop containing nucleotide triphosphate hydrolases"/>
    <property type="match status" value="1"/>
</dbReference>
<dbReference type="SUPFAM" id="SSF52540">
    <property type="entry name" value="P-loop containing nucleoside triphosphate hydrolases"/>
    <property type="match status" value="1"/>
</dbReference>
<dbReference type="Proteomes" id="UP000291301">
    <property type="component" value="Unassembled WGS sequence"/>
</dbReference>